<keyword evidence="12" id="KW-0067">ATP-binding</keyword>
<evidence type="ECO:0000313" key="26">
    <source>
        <dbReference type="Proteomes" id="UP001180020"/>
    </source>
</evidence>
<sequence>MDSPQIETKNPLKEPFEDVSGPSQPKTFIPRSYQKTVFDVAVRRNTIAVLETGAGKTMIAVMLMEKMGEDLRAEGVEEKRRQVIVFLAPTVHLVNQQYEVIKVQTDLDVAQYYGAKGVDTWGMNCWEKEISDHQIYSPTDRTELEIFVPPVKEIIRYYDPKSSLHGDLKIMLEAVWAKAEFDASVAFSLESSSSQYSDTDNILNATRKRLSNYLGKISYCLDELGLYCAAEAAHICLETVRAPNADGELSKASLDIYSSFLEEVLSAITENFPMGHESLLGTEDGCLEATRTGYLSPKLYELMQIFKSFGEFEQVLCLIFVERIITAKVIERFVKNLCWLSHFSVSYLTGGGASVDALTPRMQRETLDSFRRGEVNLLFTTDVAEEGIHVPNCSCVIRFDLPKTVRSYVQSRGRARQVGSNYFIMLERGNKNHRDLMFDLLRSKNSMFDTSAKRNSDTCIPRLCTEELSDVYCVKSTGAIVTLNSSISIIRKYCDMLPKDKYFKPKPILHCSSCGGYFEWTLSLPPNAAFQTMVGPPDSNSHIAKQLVCLNACKKLHEMGALDDRLRPIVEERCEIIANAQHKESSSSSGAGTTKRKELHGTVTAHALSGTWAHKDDGVTFQAYKINFTCDQPEKKYSAFVLLIEDTLHDDITSTEIDLHLVSVKVKTSISPCGHIHLVAQQVKQAMSYQELFFNGLFGRLFVGSNKSREFILKDNNQTLWTSANTYLLLPLESTSLPRLAINWKGIQACASAVHILRDGYSLRGSSISSSEEACNDGTPIIHLANKSVRSHDLKEMVVMAIHTGRIYSILDVMDSTTSESPFEGNPNITFKDYFHKKYKILLQHPKQQLVLLKQGHNPHNLLSMKDRYEGDSTASKTPKAGNKPVVKQQNHAQMPPELLLHIDLSIDVLSLERLELLGDSVLKYAVSSHLFLNYSKKHEGQLSSLRSQAVCNATLHKLATERNLQGYIRDGAFDPRRWVGPGHRSLRPVACNCGVDTAEVPLESKYTSEDNAIVVSKSCDRGHRWICSKTIADCAEALIGAYYVGGGLNAAIPLMKWLGIAVDFEPELVDEAIRIATLRCYLPKASDIEILEFKLRYSFSVRGLLLEAITHASEQESGSGYCYQRLEFLGDAVLDLLITRYLYQNHADLDPGELTDLRSASVNNENFARTAVKYSLQLHLQHKSQLLLQQISEYALGDLVESIAGAILIDTKLDIERVWETFEPLLSPIVTPDKLELPPLRELQELCSHHGYFMKSTCTNKGESVVTELTVQLMDDLLERGLLHTRYGTKRKHPDDDGPVGEPSCSTMDVCVSTPPKDFEIVGCTSKKQKTTEFFSSAEPSKDASLTVDDIHMGDDGSTKVGDPMPSAPVISIKMQKGGPRIALFELCKRSQWPSPSFEAMKQNSGFLSDVMLHLPNSDTIKVSGEARADKKSSQDSAALALLRELERRGRCVIASL</sequence>
<dbReference type="InterPro" id="IPR011545">
    <property type="entry name" value="DEAD/DEAH_box_helicase_dom"/>
</dbReference>
<evidence type="ECO:0000256" key="15">
    <source>
        <dbReference type="ARBA" id="ARBA00023158"/>
    </source>
</evidence>
<dbReference type="InterPro" id="IPR038248">
    <property type="entry name" value="Dicer_dimer_sf"/>
</dbReference>
<dbReference type="InterPro" id="IPR036389">
    <property type="entry name" value="RNase_III_sf"/>
</dbReference>
<evidence type="ECO:0000256" key="7">
    <source>
        <dbReference type="ARBA" id="ARBA00022737"/>
    </source>
</evidence>
<dbReference type="FunFam" id="3.30.160.380:FF:000001">
    <property type="entry name" value="Endoribonuclease dicer-like 1"/>
    <property type="match status" value="1"/>
</dbReference>
<dbReference type="GO" id="GO:0004525">
    <property type="term" value="F:ribonuclease III activity"/>
    <property type="evidence" value="ECO:0007669"/>
    <property type="project" value="InterPro"/>
</dbReference>
<evidence type="ECO:0000256" key="8">
    <source>
        <dbReference type="ARBA" id="ARBA00022741"/>
    </source>
</evidence>
<evidence type="ECO:0000256" key="6">
    <source>
        <dbReference type="ARBA" id="ARBA00022723"/>
    </source>
</evidence>
<comment type="subcellular location">
    <subcellularLocation>
        <location evidence="3">Nucleus</location>
    </subcellularLocation>
</comment>
<dbReference type="CDD" id="cd18802">
    <property type="entry name" value="SF2_C_dicer"/>
    <property type="match status" value="1"/>
</dbReference>
<dbReference type="PANTHER" id="PTHR14950">
    <property type="entry name" value="DICER-RELATED"/>
    <property type="match status" value="1"/>
</dbReference>
<evidence type="ECO:0000256" key="2">
    <source>
        <dbReference type="ARBA" id="ARBA00001946"/>
    </source>
</evidence>
<dbReference type="EMBL" id="JAUJYO010000019">
    <property type="protein sequence ID" value="KAK1288094.1"/>
    <property type="molecule type" value="Genomic_DNA"/>
</dbReference>
<evidence type="ECO:0000256" key="13">
    <source>
        <dbReference type="ARBA" id="ARBA00022842"/>
    </source>
</evidence>
<keyword evidence="26" id="KW-1185">Reference proteome</keyword>
<evidence type="ECO:0000256" key="18">
    <source>
        <dbReference type="ARBA" id="ARBA00035116"/>
    </source>
</evidence>
<evidence type="ECO:0000256" key="11">
    <source>
        <dbReference type="ARBA" id="ARBA00022806"/>
    </source>
</evidence>
<dbReference type="PANTHER" id="PTHR14950:SF46">
    <property type="entry name" value="ENDORIBONUCLEASE DICER HOMOLOG 3"/>
    <property type="match status" value="1"/>
</dbReference>
<dbReference type="Gene3D" id="3.30.160.20">
    <property type="match status" value="1"/>
</dbReference>
<evidence type="ECO:0000256" key="4">
    <source>
        <dbReference type="ARBA" id="ARBA00011499"/>
    </source>
</evidence>
<keyword evidence="14 19" id="KW-0694">RNA-binding</keyword>
<dbReference type="GO" id="GO:0005524">
    <property type="term" value="F:ATP binding"/>
    <property type="evidence" value="ECO:0007669"/>
    <property type="project" value="UniProtKB-KW"/>
</dbReference>
<dbReference type="Proteomes" id="UP001180020">
    <property type="component" value="Unassembled WGS sequence"/>
</dbReference>
<feature type="domain" description="Dicer dsRNA-binding fold" evidence="24">
    <location>
        <begin position="486"/>
        <end position="576"/>
    </location>
</feature>
<evidence type="ECO:0000256" key="19">
    <source>
        <dbReference type="PROSITE-ProRule" id="PRU00657"/>
    </source>
</evidence>
<keyword evidence="6" id="KW-0479">Metal-binding</keyword>
<dbReference type="Pfam" id="PF00636">
    <property type="entry name" value="Ribonuclease_3"/>
    <property type="match status" value="2"/>
</dbReference>
<dbReference type="SUPFAM" id="SSF69065">
    <property type="entry name" value="RNase III domain-like"/>
    <property type="match status" value="2"/>
</dbReference>
<dbReference type="PROSITE" id="PS51327">
    <property type="entry name" value="DICER_DSRBF"/>
    <property type="match status" value="1"/>
</dbReference>
<protein>
    <recommendedName>
        <fullName evidence="27">Dicer-like 3</fullName>
    </recommendedName>
</protein>
<dbReference type="GO" id="GO:0004386">
    <property type="term" value="F:helicase activity"/>
    <property type="evidence" value="ECO:0007669"/>
    <property type="project" value="UniProtKB-KW"/>
</dbReference>
<evidence type="ECO:0000256" key="14">
    <source>
        <dbReference type="ARBA" id="ARBA00022884"/>
    </source>
</evidence>
<dbReference type="Pfam" id="PF03368">
    <property type="entry name" value="Dicer_dimer"/>
    <property type="match status" value="1"/>
</dbReference>
<keyword evidence="7" id="KW-0677">Repeat</keyword>
<feature type="domain" description="RNase III" evidence="21">
    <location>
        <begin position="891"/>
        <end position="1048"/>
    </location>
</feature>
<comment type="cofactor">
    <cofactor evidence="2">
        <name>Mg(2+)</name>
        <dbReference type="ChEBI" id="CHEBI:18420"/>
    </cofactor>
</comment>
<dbReference type="PROSITE" id="PS50821">
    <property type="entry name" value="PAZ"/>
    <property type="match status" value="1"/>
</dbReference>
<dbReference type="FunFam" id="3.40.50.300:FF:000420">
    <property type="entry name" value="Endoribonuclease dicer-like 1"/>
    <property type="match status" value="1"/>
</dbReference>
<evidence type="ECO:0000256" key="20">
    <source>
        <dbReference type="SAM" id="MobiDB-lite"/>
    </source>
</evidence>
<dbReference type="SUPFAM" id="SSF101690">
    <property type="entry name" value="PAZ domain"/>
    <property type="match status" value="1"/>
</dbReference>
<comment type="subunit">
    <text evidence="4">May interact with ARGONAUTE1 or PINHEAD through their common PAZ domains.</text>
</comment>
<dbReference type="InterPro" id="IPR036085">
    <property type="entry name" value="PAZ_dom_sf"/>
</dbReference>
<evidence type="ECO:0000259" key="24">
    <source>
        <dbReference type="PROSITE" id="PS51327"/>
    </source>
</evidence>
<name>A0AAV9CIE9_ACOCL</name>
<dbReference type="GO" id="GO:0005737">
    <property type="term" value="C:cytoplasm"/>
    <property type="evidence" value="ECO:0007669"/>
    <property type="project" value="TreeGrafter"/>
</dbReference>
<evidence type="ECO:0000259" key="23">
    <source>
        <dbReference type="PROSITE" id="PS51194"/>
    </source>
</evidence>
<comment type="cofactor">
    <cofactor evidence="1">
        <name>Mn(2+)</name>
        <dbReference type="ChEBI" id="CHEBI:29035"/>
    </cofactor>
</comment>
<dbReference type="Gene3D" id="3.40.50.300">
    <property type="entry name" value="P-loop containing nucleotide triphosphate hydrolases"/>
    <property type="match status" value="2"/>
</dbReference>
<evidence type="ECO:0000256" key="10">
    <source>
        <dbReference type="ARBA" id="ARBA00022801"/>
    </source>
</evidence>
<dbReference type="InterPro" id="IPR003100">
    <property type="entry name" value="PAZ_dom"/>
</dbReference>
<dbReference type="GO" id="GO:0003723">
    <property type="term" value="F:RNA binding"/>
    <property type="evidence" value="ECO:0007669"/>
    <property type="project" value="UniProtKB-UniRule"/>
</dbReference>
<evidence type="ECO:0000259" key="21">
    <source>
        <dbReference type="PROSITE" id="PS50142"/>
    </source>
</evidence>
<dbReference type="InterPro" id="IPR001650">
    <property type="entry name" value="Helicase_C-like"/>
</dbReference>
<evidence type="ECO:0000313" key="25">
    <source>
        <dbReference type="EMBL" id="KAK1288094.1"/>
    </source>
</evidence>
<keyword evidence="10" id="KW-0378">Hydrolase</keyword>
<feature type="domain" description="RNase III" evidence="21">
    <location>
        <begin position="1089"/>
        <end position="1213"/>
    </location>
</feature>
<dbReference type="SMART" id="SM00949">
    <property type="entry name" value="PAZ"/>
    <property type="match status" value="1"/>
</dbReference>
<dbReference type="CDD" id="cd00593">
    <property type="entry name" value="RIBOc"/>
    <property type="match status" value="2"/>
</dbReference>
<comment type="caution">
    <text evidence="25">The sequence shown here is derived from an EMBL/GenBank/DDBJ whole genome shotgun (WGS) entry which is preliminary data.</text>
</comment>
<feature type="region of interest" description="Disordered" evidence="20">
    <location>
        <begin position="870"/>
        <end position="891"/>
    </location>
</feature>
<evidence type="ECO:0000256" key="16">
    <source>
        <dbReference type="ARBA" id="ARBA00023211"/>
    </source>
</evidence>
<dbReference type="SMART" id="SM00490">
    <property type="entry name" value="HELICc"/>
    <property type="match status" value="1"/>
</dbReference>
<dbReference type="Pfam" id="PF00271">
    <property type="entry name" value="Helicase_C"/>
    <property type="match status" value="1"/>
</dbReference>
<dbReference type="PROSITE" id="PS50142">
    <property type="entry name" value="RNASE_3_2"/>
    <property type="match status" value="2"/>
</dbReference>
<evidence type="ECO:0000256" key="3">
    <source>
        <dbReference type="ARBA" id="ARBA00004123"/>
    </source>
</evidence>
<dbReference type="InterPro" id="IPR000999">
    <property type="entry name" value="RNase_III_dom"/>
</dbReference>
<feature type="domain" description="PAZ" evidence="22">
    <location>
        <begin position="780"/>
        <end position="904"/>
    </location>
</feature>
<keyword evidence="15" id="KW-0943">RNA-mediated gene silencing</keyword>
<evidence type="ECO:0000256" key="12">
    <source>
        <dbReference type="ARBA" id="ARBA00022840"/>
    </source>
</evidence>
<evidence type="ECO:0000256" key="17">
    <source>
        <dbReference type="ARBA" id="ARBA00023242"/>
    </source>
</evidence>
<dbReference type="GO" id="GO:0005634">
    <property type="term" value="C:nucleus"/>
    <property type="evidence" value="ECO:0007669"/>
    <property type="project" value="UniProtKB-SubCell"/>
</dbReference>
<dbReference type="InterPro" id="IPR027417">
    <property type="entry name" value="P-loop_NTPase"/>
</dbReference>
<gene>
    <name evidence="25" type="ORF">QJS10_CPB19g01166</name>
</gene>
<dbReference type="Gene3D" id="2.170.260.10">
    <property type="entry name" value="paz domain"/>
    <property type="match status" value="1"/>
</dbReference>
<keyword evidence="11" id="KW-0347">Helicase</keyword>
<feature type="domain" description="Helicase C-terminal" evidence="23">
    <location>
        <begin position="301"/>
        <end position="456"/>
    </location>
</feature>
<dbReference type="GO" id="GO:0046872">
    <property type="term" value="F:metal ion binding"/>
    <property type="evidence" value="ECO:0007669"/>
    <property type="project" value="UniProtKB-KW"/>
</dbReference>
<reference evidence="25" key="2">
    <citation type="submission" date="2023-06" db="EMBL/GenBank/DDBJ databases">
        <authorList>
            <person name="Ma L."/>
            <person name="Liu K.-W."/>
            <person name="Li Z."/>
            <person name="Hsiao Y.-Y."/>
            <person name="Qi Y."/>
            <person name="Fu T."/>
            <person name="Tang G."/>
            <person name="Zhang D."/>
            <person name="Sun W.-H."/>
            <person name="Liu D.-K."/>
            <person name="Li Y."/>
            <person name="Chen G.-Z."/>
            <person name="Liu X.-D."/>
            <person name="Liao X.-Y."/>
            <person name="Jiang Y.-T."/>
            <person name="Yu X."/>
            <person name="Hao Y."/>
            <person name="Huang J."/>
            <person name="Zhao X.-W."/>
            <person name="Ke S."/>
            <person name="Chen Y.-Y."/>
            <person name="Wu W.-L."/>
            <person name="Hsu J.-L."/>
            <person name="Lin Y.-F."/>
            <person name="Huang M.-D."/>
            <person name="Li C.-Y."/>
            <person name="Huang L."/>
            <person name="Wang Z.-W."/>
            <person name="Zhao X."/>
            <person name="Zhong W.-Y."/>
            <person name="Peng D.-H."/>
            <person name="Ahmad S."/>
            <person name="Lan S."/>
            <person name="Zhang J.-S."/>
            <person name="Tsai W.-C."/>
            <person name="Van De Peer Y."/>
            <person name="Liu Z.-J."/>
        </authorList>
    </citation>
    <scope>NUCLEOTIDE SEQUENCE</scope>
    <source>
        <strain evidence="25">CP</strain>
        <tissue evidence="25">Leaves</tissue>
    </source>
</reference>
<dbReference type="Gene3D" id="1.10.1520.10">
    <property type="entry name" value="Ribonuclease III domain"/>
    <property type="match status" value="2"/>
</dbReference>
<keyword evidence="8" id="KW-0547">Nucleotide-binding</keyword>
<evidence type="ECO:0008006" key="27">
    <source>
        <dbReference type="Google" id="ProtNLM"/>
    </source>
</evidence>
<dbReference type="PROSITE" id="PS51194">
    <property type="entry name" value="HELICASE_CTER"/>
    <property type="match status" value="1"/>
</dbReference>
<evidence type="ECO:0000256" key="5">
    <source>
        <dbReference type="ARBA" id="ARBA00022722"/>
    </source>
</evidence>
<keyword evidence="17" id="KW-0539">Nucleus</keyword>
<evidence type="ECO:0000256" key="1">
    <source>
        <dbReference type="ARBA" id="ARBA00001936"/>
    </source>
</evidence>
<evidence type="ECO:0000256" key="9">
    <source>
        <dbReference type="ARBA" id="ARBA00022759"/>
    </source>
</evidence>
<keyword evidence="13" id="KW-0460">Magnesium</keyword>
<accession>A0AAV9CIE9</accession>
<organism evidence="25 26">
    <name type="scientific">Acorus calamus</name>
    <name type="common">Sweet flag</name>
    <dbReference type="NCBI Taxonomy" id="4465"/>
    <lineage>
        <taxon>Eukaryota</taxon>
        <taxon>Viridiplantae</taxon>
        <taxon>Streptophyta</taxon>
        <taxon>Embryophyta</taxon>
        <taxon>Tracheophyta</taxon>
        <taxon>Spermatophyta</taxon>
        <taxon>Magnoliopsida</taxon>
        <taxon>Liliopsida</taxon>
        <taxon>Acoraceae</taxon>
        <taxon>Acorus</taxon>
    </lineage>
</organism>
<keyword evidence="5" id="KW-0540">Nuclease</keyword>
<dbReference type="Pfam" id="PF00270">
    <property type="entry name" value="DEAD"/>
    <property type="match status" value="1"/>
</dbReference>
<dbReference type="SMART" id="SM00535">
    <property type="entry name" value="RIBOc"/>
    <property type="match status" value="2"/>
</dbReference>
<dbReference type="InterPro" id="IPR005034">
    <property type="entry name" value="Dicer_dimerisation"/>
</dbReference>
<keyword evidence="9" id="KW-0255">Endonuclease</keyword>
<dbReference type="Gene3D" id="3.30.160.380">
    <property type="entry name" value="Dicer dimerisation domain"/>
    <property type="match status" value="1"/>
</dbReference>
<dbReference type="PROSITE" id="PS00517">
    <property type="entry name" value="RNASE_3_1"/>
    <property type="match status" value="1"/>
</dbReference>
<feature type="region of interest" description="Disordered" evidence="20">
    <location>
        <begin position="1"/>
        <end position="25"/>
    </location>
</feature>
<evidence type="ECO:0000259" key="22">
    <source>
        <dbReference type="PROSITE" id="PS50821"/>
    </source>
</evidence>
<reference evidence="25" key="1">
    <citation type="journal article" date="2023" name="Nat. Commun.">
        <title>Diploid and tetraploid genomes of Acorus and the evolution of monocots.</title>
        <authorList>
            <person name="Ma L."/>
            <person name="Liu K.W."/>
            <person name="Li Z."/>
            <person name="Hsiao Y.Y."/>
            <person name="Qi Y."/>
            <person name="Fu T."/>
            <person name="Tang G.D."/>
            <person name="Zhang D."/>
            <person name="Sun W.H."/>
            <person name="Liu D.K."/>
            <person name="Li Y."/>
            <person name="Chen G.Z."/>
            <person name="Liu X.D."/>
            <person name="Liao X.Y."/>
            <person name="Jiang Y.T."/>
            <person name="Yu X."/>
            <person name="Hao Y."/>
            <person name="Huang J."/>
            <person name="Zhao X.W."/>
            <person name="Ke S."/>
            <person name="Chen Y.Y."/>
            <person name="Wu W.L."/>
            <person name="Hsu J.L."/>
            <person name="Lin Y.F."/>
            <person name="Huang M.D."/>
            <person name="Li C.Y."/>
            <person name="Huang L."/>
            <person name="Wang Z.W."/>
            <person name="Zhao X."/>
            <person name="Zhong W.Y."/>
            <person name="Peng D.H."/>
            <person name="Ahmad S."/>
            <person name="Lan S."/>
            <person name="Zhang J.S."/>
            <person name="Tsai W.C."/>
            <person name="Van de Peer Y."/>
            <person name="Liu Z.J."/>
        </authorList>
    </citation>
    <scope>NUCLEOTIDE SEQUENCE</scope>
    <source>
        <strain evidence="25">CP</strain>
    </source>
</reference>
<keyword evidence="16" id="KW-0464">Manganese</keyword>
<dbReference type="SUPFAM" id="SSF52540">
    <property type="entry name" value="P-loop containing nucleoside triphosphate hydrolases"/>
    <property type="match status" value="1"/>
</dbReference>
<proteinExistence type="inferred from homology"/>
<dbReference type="Pfam" id="PF02170">
    <property type="entry name" value="PAZ"/>
    <property type="match status" value="1"/>
</dbReference>
<dbReference type="GO" id="GO:0030422">
    <property type="term" value="P:siRNA processing"/>
    <property type="evidence" value="ECO:0007669"/>
    <property type="project" value="TreeGrafter"/>
</dbReference>
<comment type="similarity">
    <text evidence="18">Belongs to the helicase family. Dicer subfamily.</text>
</comment>
<dbReference type="FunFam" id="1.10.1520.10:FF:000004">
    <property type="entry name" value="Endoribonuclease dicer-like 1"/>
    <property type="match status" value="1"/>
</dbReference>